<feature type="transmembrane region" description="Helical" evidence="5">
    <location>
        <begin position="150"/>
        <end position="176"/>
    </location>
</feature>
<dbReference type="Proteomes" id="UP001215503">
    <property type="component" value="Unassembled WGS sequence"/>
</dbReference>
<feature type="transmembrane region" description="Helical" evidence="5">
    <location>
        <begin position="524"/>
        <end position="546"/>
    </location>
</feature>
<feature type="transmembrane region" description="Helical" evidence="5">
    <location>
        <begin position="386"/>
        <end position="408"/>
    </location>
</feature>
<keyword evidence="2 5" id="KW-0812">Transmembrane</keyword>
<evidence type="ECO:0000256" key="4">
    <source>
        <dbReference type="ARBA" id="ARBA00023136"/>
    </source>
</evidence>
<accession>A0ABT5YJW1</accession>
<feature type="transmembrane region" description="Helical" evidence="5">
    <location>
        <begin position="298"/>
        <end position="327"/>
    </location>
</feature>
<feature type="transmembrane region" description="Helical" evidence="5">
    <location>
        <begin position="414"/>
        <end position="433"/>
    </location>
</feature>
<comment type="similarity">
    <text evidence="5">Belongs to the binding-protein-dependent transport system permease family.</text>
</comment>
<keyword evidence="8" id="KW-1185">Reference proteome</keyword>
<evidence type="ECO:0000256" key="2">
    <source>
        <dbReference type="ARBA" id="ARBA00022692"/>
    </source>
</evidence>
<feature type="transmembrane region" description="Helical" evidence="5">
    <location>
        <begin position="21"/>
        <end position="44"/>
    </location>
</feature>
<dbReference type="PANTHER" id="PTHR43496">
    <property type="entry name" value="PROTEIN LPLB"/>
    <property type="match status" value="1"/>
</dbReference>
<comment type="subcellular location">
    <subcellularLocation>
        <location evidence="1 5">Cell membrane</location>
        <topology evidence="1 5">Multi-pass membrane protein</topology>
    </subcellularLocation>
</comment>
<reference evidence="7 8" key="1">
    <citation type="submission" date="2023-03" db="EMBL/GenBank/DDBJ databases">
        <title>Fodinicurvata sp. CAU 1616 isolated from sea sendiment.</title>
        <authorList>
            <person name="Kim W."/>
        </authorList>
    </citation>
    <scope>NUCLEOTIDE SEQUENCE [LARGE SCALE GENOMIC DNA]</scope>
    <source>
        <strain evidence="7 8">CAU 1616</strain>
    </source>
</reference>
<sequence length="558" mass="60725">MSATTAGTGATRKTNHDRMPMIVASLLVGVPLLLFIVYPLAFILGRSFSTPEGFGFDNYLSMLTTSRFQGILYNSFEVTLVSTAFAVIMAYAFAYAVQRTLMPGKNVLRIVALIPLFAPSLVQAQGLVLLFGRNGLINRTFGTDIDIYGYWGIVISMVLYVFPYAFLILSTALAVTDSRLYESAKMLGAGPWRTFRTVTLPSTKYGLAASVFVCFTLVITDFGNPMVIGANYNVLATEVYNQVIGQANFERGTVIGMVLLVPAAVAAILEKYISRRQYSLVSDQSRPLVIVPDRVRDLAFAGISAFIALMILSIVAVVIFASFVHLWPYNMTMSLRHYAFDVQNGIEPLWNSIYISLMAAGLGVVVVTASAYVIEKFKSPVTRPLYFLSILPAAVPGMVLGLGYILAFNNPSNPVYLIYGTLIIIAIANVYYYHAQGFLIASTSMKQISGTFDEASATLGGTRVQTLRKVTLPLIAPTLIGVAVFFFMRSMVTLSAVIFLITPQTQVAAVSVLLLEDRGATNQAAAFSVCIMATVVGFLLLVRLLLRLAGIKNVSLIR</sequence>
<keyword evidence="3 5" id="KW-1133">Transmembrane helix</keyword>
<dbReference type="InterPro" id="IPR000515">
    <property type="entry name" value="MetI-like"/>
</dbReference>
<feature type="domain" description="ABC transmembrane type-1" evidence="6">
    <location>
        <begin position="72"/>
        <end position="270"/>
    </location>
</feature>
<feature type="transmembrane region" description="Helical" evidence="5">
    <location>
        <begin position="205"/>
        <end position="232"/>
    </location>
</feature>
<evidence type="ECO:0000313" key="8">
    <source>
        <dbReference type="Proteomes" id="UP001215503"/>
    </source>
</evidence>
<comment type="caution">
    <text evidence="7">The sequence shown here is derived from an EMBL/GenBank/DDBJ whole genome shotgun (WGS) entry which is preliminary data.</text>
</comment>
<feature type="transmembrane region" description="Helical" evidence="5">
    <location>
        <begin position="470"/>
        <end position="488"/>
    </location>
</feature>
<dbReference type="Gene3D" id="1.10.3720.10">
    <property type="entry name" value="MetI-like"/>
    <property type="match status" value="2"/>
</dbReference>
<feature type="transmembrane region" description="Helical" evidence="5">
    <location>
        <begin position="71"/>
        <end position="95"/>
    </location>
</feature>
<evidence type="ECO:0000256" key="3">
    <source>
        <dbReference type="ARBA" id="ARBA00022989"/>
    </source>
</evidence>
<gene>
    <name evidence="7" type="ORF">P2G67_03880</name>
</gene>
<feature type="transmembrane region" description="Helical" evidence="5">
    <location>
        <begin position="107"/>
        <end position="130"/>
    </location>
</feature>
<dbReference type="EMBL" id="JARHUD010000002">
    <property type="protein sequence ID" value="MDF2095111.1"/>
    <property type="molecule type" value="Genomic_DNA"/>
</dbReference>
<feature type="transmembrane region" description="Helical" evidence="5">
    <location>
        <begin position="252"/>
        <end position="269"/>
    </location>
</feature>
<dbReference type="Pfam" id="PF00528">
    <property type="entry name" value="BPD_transp_1"/>
    <property type="match status" value="2"/>
</dbReference>
<feature type="transmembrane region" description="Helical" evidence="5">
    <location>
        <begin position="353"/>
        <end position="374"/>
    </location>
</feature>
<evidence type="ECO:0000313" key="7">
    <source>
        <dbReference type="EMBL" id="MDF2095111.1"/>
    </source>
</evidence>
<dbReference type="PANTHER" id="PTHR43496:SF1">
    <property type="entry name" value="POLYGALACTURONAN_RHAMNOGALACTURONAN TRANSPORT SYSTEM PERMEASE PROTEIN YTEP"/>
    <property type="match status" value="1"/>
</dbReference>
<evidence type="ECO:0000259" key="6">
    <source>
        <dbReference type="PROSITE" id="PS50928"/>
    </source>
</evidence>
<dbReference type="InterPro" id="IPR035906">
    <property type="entry name" value="MetI-like_sf"/>
</dbReference>
<dbReference type="SUPFAM" id="SSF161098">
    <property type="entry name" value="MetI-like"/>
    <property type="match status" value="2"/>
</dbReference>
<keyword evidence="4 5" id="KW-0472">Membrane</keyword>
<dbReference type="CDD" id="cd06261">
    <property type="entry name" value="TM_PBP2"/>
    <property type="match status" value="2"/>
</dbReference>
<evidence type="ECO:0000256" key="5">
    <source>
        <dbReference type="RuleBase" id="RU363032"/>
    </source>
</evidence>
<keyword evidence="5" id="KW-0813">Transport</keyword>
<dbReference type="RefSeq" id="WP_275820222.1">
    <property type="nucleotide sequence ID" value="NZ_JARHUD010000002.1"/>
</dbReference>
<dbReference type="PROSITE" id="PS50928">
    <property type="entry name" value="ABC_TM1"/>
    <property type="match status" value="2"/>
</dbReference>
<protein>
    <submittedName>
        <fullName evidence="7">ABC transporter permease subunit</fullName>
    </submittedName>
</protein>
<organism evidence="7 8">
    <name type="scientific">Aquibaculum arenosum</name>
    <dbReference type="NCBI Taxonomy" id="3032591"/>
    <lineage>
        <taxon>Bacteria</taxon>
        <taxon>Pseudomonadati</taxon>
        <taxon>Pseudomonadota</taxon>
        <taxon>Alphaproteobacteria</taxon>
        <taxon>Rhodospirillales</taxon>
        <taxon>Rhodovibrionaceae</taxon>
        <taxon>Aquibaculum</taxon>
    </lineage>
</organism>
<evidence type="ECO:0000256" key="1">
    <source>
        <dbReference type="ARBA" id="ARBA00004651"/>
    </source>
</evidence>
<feature type="domain" description="ABC transmembrane type-1" evidence="6">
    <location>
        <begin position="349"/>
        <end position="542"/>
    </location>
</feature>
<proteinExistence type="inferred from homology"/>
<name>A0ABT5YJW1_9PROT</name>